<dbReference type="InterPro" id="IPR001031">
    <property type="entry name" value="Thioesterase"/>
</dbReference>
<evidence type="ECO:0000313" key="4">
    <source>
        <dbReference type="Proteomes" id="UP000218944"/>
    </source>
</evidence>
<keyword evidence="4" id="KW-1185">Reference proteome</keyword>
<gene>
    <name evidence="3" type="ORF">CK936_32360</name>
</gene>
<comment type="similarity">
    <text evidence="1">Belongs to the thioesterase family.</text>
</comment>
<dbReference type="SUPFAM" id="SSF53474">
    <property type="entry name" value="alpha/beta-Hydrolases"/>
    <property type="match status" value="1"/>
</dbReference>
<comment type="caution">
    <text evidence="3">The sequence shown here is derived from an EMBL/GenBank/DDBJ whole genome shotgun (WGS) entry which is preliminary data.</text>
</comment>
<dbReference type="GO" id="GO:0008610">
    <property type="term" value="P:lipid biosynthetic process"/>
    <property type="evidence" value="ECO:0007669"/>
    <property type="project" value="TreeGrafter"/>
</dbReference>
<reference evidence="3 4" key="1">
    <citation type="submission" date="2017-08" db="EMBL/GenBank/DDBJ databases">
        <title>Genome sequence of Streptomyces albireticuli NRRL B-1670.</title>
        <authorList>
            <person name="Graham D.E."/>
            <person name="Mahan K.M."/>
            <person name="Klingeman D.M."/>
            <person name="Hettich R.L."/>
            <person name="Parry R.J."/>
            <person name="Spain J.C."/>
        </authorList>
    </citation>
    <scope>NUCLEOTIDE SEQUENCE [LARGE SCALE GENOMIC DNA]</scope>
    <source>
        <strain evidence="3 4">NRRL B-1670</strain>
    </source>
</reference>
<dbReference type="EMBL" id="NSJV01000606">
    <property type="protein sequence ID" value="PAU44879.1"/>
    <property type="molecule type" value="Genomic_DNA"/>
</dbReference>
<dbReference type="PANTHER" id="PTHR11487">
    <property type="entry name" value="THIOESTERASE"/>
    <property type="match status" value="1"/>
</dbReference>
<dbReference type="Proteomes" id="UP000218944">
    <property type="component" value="Unassembled WGS sequence"/>
</dbReference>
<dbReference type="RefSeq" id="WP_095584502.1">
    <property type="nucleotide sequence ID" value="NZ_JAJQQS010000016.1"/>
</dbReference>
<dbReference type="Pfam" id="PF00975">
    <property type="entry name" value="Thioesterase"/>
    <property type="match status" value="1"/>
</dbReference>
<dbReference type="InterPro" id="IPR029058">
    <property type="entry name" value="AB_hydrolase_fold"/>
</dbReference>
<accession>A0A2A2D0D7</accession>
<organism evidence="3 4">
    <name type="scientific">Streptomyces albireticuli</name>
    <dbReference type="NCBI Taxonomy" id="1940"/>
    <lineage>
        <taxon>Bacteria</taxon>
        <taxon>Bacillati</taxon>
        <taxon>Actinomycetota</taxon>
        <taxon>Actinomycetes</taxon>
        <taxon>Kitasatosporales</taxon>
        <taxon>Streptomycetaceae</taxon>
        <taxon>Streptomyces</taxon>
    </lineage>
</organism>
<evidence type="ECO:0000259" key="2">
    <source>
        <dbReference type="Pfam" id="PF00975"/>
    </source>
</evidence>
<dbReference type="PANTHER" id="PTHR11487:SF0">
    <property type="entry name" value="S-ACYL FATTY ACID SYNTHASE THIOESTERASE, MEDIUM CHAIN"/>
    <property type="match status" value="1"/>
</dbReference>
<sequence>MKIALLCVPHAGAGASLFRKWRRHPLERIEVVPVQLPGREELFAEDALTSLTEVVDRCLDRALEIPEDTPLALFGHSFGALVAHETAHRLVAGGARVPERLVVSGVAAPWLPRPVVGGDALPDDLFVERVREVVGYDHPALHEAELRGLLLPSLRADLGISDRYTPGSTDPLPVPLTVLRGAEDRLVSKEDAALWSKAGSSSTEVIEIPGDHMYFAHDPKPLLAELDAVFARSAG</sequence>
<dbReference type="AlphaFoldDB" id="A0A2A2D0D7"/>
<dbReference type="Gene3D" id="3.40.50.1820">
    <property type="entry name" value="alpha/beta hydrolase"/>
    <property type="match status" value="1"/>
</dbReference>
<evidence type="ECO:0000313" key="3">
    <source>
        <dbReference type="EMBL" id="PAU44879.1"/>
    </source>
</evidence>
<dbReference type="InterPro" id="IPR012223">
    <property type="entry name" value="TEII"/>
</dbReference>
<name>A0A2A2D0D7_9ACTN</name>
<protein>
    <submittedName>
        <fullName evidence="3">Thioesterase</fullName>
    </submittedName>
</protein>
<feature type="domain" description="Thioesterase" evidence="2">
    <location>
        <begin position="5"/>
        <end position="217"/>
    </location>
</feature>
<proteinExistence type="inferred from homology"/>
<evidence type="ECO:0000256" key="1">
    <source>
        <dbReference type="ARBA" id="ARBA00007169"/>
    </source>
</evidence>